<dbReference type="InterPro" id="IPR029052">
    <property type="entry name" value="Metallo-depent_PP-like"/>
</dbReference>
<evidence type="ECO:0000259" key="1">
    <source>
        <dbReference type="Pfam" id="PF09423"/>
    </source>
</evidence>
<dbReference type="InterPro" id="IPR018946">
    <property type="entry name" value="PhoD-like_MPP"/>
</dbReference>
<dbReference type="RefSeq" id="WP_189565219.1">
    <property type="nucleotide sequence ID" value="NZ_BMXF01000002.1"/>
</dbReference>
<comment type="caution">
    <text evidence="2">The sequence shown here is derived from an EMBL/GenBank/DDBJ whole genome shotgun (WGS) entry which is preliminary data.</text>
</comment>
<organism evidence="2 3">
    <name type="scientific">Persicitalea jodogahamensis</name>
    <dbReference type="NCBI Taxonomy" id="402147"/>
    <lineage>
        <taxon>Bacteria</taxon>
        <taxon>Pseudomonadati</taxon>
        <taxon>Bacteroidota</taxon>
        <taxon>Cytophagia</taxon>
        <taxon>Cytophagales</taxon>
        <taxon>Spirosomataceae</taxon>
        <taxon>Persicitalea</taxon>
    </lineage>
</organism>
<dbReference type="EMBL" id="BMXF01000002">
    <property type="protein sequence ID" value="GHB73391.1"/>
    <property type="molecule type" value="Genomic_DNA"/>
</dbReference>
<sequence length="485" mass="55121">MKLNSRRIFFRKAGLGLAAFSLRKVTALTVEENNGNSKDEVFFTTGFKTAEVTPNSAILWTRLCQQAVPNPVKHARLEKVFRHPVDFDETMPVAQMDGAVAGSGGWVRVLLKDKASTLRSGWHKAEASEDFTVKIPFKNLKPATEYQMVWEAKASEKGAVFTQSGTFTTAPDEETERPIQLVTSTCQYFWSHDDAERGFKTYDSMARMNPDFFLQTGDYVYYDKPGPLAKTLEKARHKWHAMDSWPALRDFYQKTPAYLLKDDHDLLDDDSGPTSPAYGNLTFADGLKVWHENVPLADKPYRTFRWGKDLQIWLAEGREFRSPNKSADNPGKTIWGEEQKKWFQETVEASDATFKILFSPTPIVGPDREKKTDNHANDAFRTEGDWLRKYLTAQKNMYVVNGDRHWQYVSVDDETGLMEFGSGPVSDAHVQGWDEGDVRPEHRYLSLIGGFLGVKIMRENGSPIITFTHYNVDGQAVHHEKLVAV</sequence>
<proteinExistence type="predicted"/>
<evidence type="ECO:0000313" key="3">
    <source>
        <dbReference type="Proteomes" id="UP000598271"/>
    </source>
</evidence>
<gene>
    <name evidence="2" type="primary">phoD</name>
    <name evidence="2" type="ORF">GCM10007390_29410</name>
</gene>
<name>A0A8J3GAZ1_9BACT</name>
<dbReference type="SUPFAM" id="SSF56300">
    <property type="entry name" value="Metallo-dependent phosphatases"/>
    <property type="match status" value="1"/>
</dbReference>
<dbReference type="PANTHER" id="PTHR43606">
    <property type="entry name" value="PHOSPHATASE, PUTATIVE (AFU_ORTHOLOGUE AFUA_6G08710)-RELATED"/>
    <property type="match status" value="1"/>
</dbReference>
<dbReference type="InterPro" id="IPR038607">
    <property type="entry name" value="PhoD-like_sf"/>
</dbReference>
<feature type="domain" description="PhoD-like phosphatase metallophosphatase" evidence="1">
    <location>
        <begin position="183"/>
        <end position="431"/>
    </location>
</feature>
<dbReference type="Proteomes" id="UP000598271">
    <property type="component" value="Unassembled WGS sequence"/>
</dbReference>
<dbReference type="Pfam" id="PF09423">
    <property type="entry name" value="PhoD"/>
    <property type="match status" value="1"/>
</dbReference>
<accession>A0A8J3GAZ1</accession>
<dbReference type="PANTHER" id="PTHR43606:SF1">
    <property type="entry name" value="PHOD-LIKE PHOSPHATASE METALLOPHOSPHATASE DOMAIN-CONTAINING PROTEIN"/>
    <property type="match status" value="1"/>
</dbReference>
<dbReference type="Gene3D" id="3.60.21.70">
    <property type="entry name" value="PhoD-like phosphatase"/>
    <property type="match status" value="1"/>
</dbReference>
<dbReference type="InterPro" id="IPR052900">
    <property type="entry name" value="Phospholipid_Metab_Enz"/>
</dbReference>
<dbReference type="Gene3D" id="2.60.40.380">
    <property type="entry name" value="Purple acid phosphatase-like, N-terminal"/>
    <property type="match status" value="1"/>
</dbReference>
<dbReference type="AlphaFoldDB" id="A0A8J3GAZ1"/>
<reference evidence="2 3" key="1">
    <citation type="journal article" date="2014" name="Int. J. Syst. Evol. Microbiol.">
        <title>Complete genome sequence of Corynebacterium casei LMG S-19264T (=DSM 44701T), isolated from a smear-ripened cheese.</title>
        <authorList>
            <consortium name="US DOE Joint Genome Institute (JGI-PGF)"/>
            <person name="Walter F."/>
            <person name="Albersmeier A."/>
            <person name="Kalinowski J."/>
            <person name="Ruckert C."/>
        </authorList>
    </citation>
    <scope>NUCLEOTIDE SEQUENCE [LARGE SCALE GENOMIC DNA]</scope>
    <source>
        <strain evidence="2 3">KCTC 12866</strain>
    </source>
</reference>
<evidence type="ECO:0000313" key="2">
    <source>
        <dbReference type="EMBL" id="GHB73391.1"/>
    </source>
</evidence>
<protein>
    <submittedName>
        <fullName evidence="2">Alkaline phosphatase</fullName>
    </submittedName>
</protein>
<keyword evidence="3" id="KW-1185">Reference proteome</keyword>